<gene>
    <name evidence="1" type="ORF">MICPUN_63001</name>
</gene>
<dbReference type="GO" id="GO:0009535">
    <property type="term" value="C:chloroplast thylakoid membrane"/>
    <property type="evidence" value="ECO:0007669"/>
    <property type="project" value="TreeGrafter"/>
</dbReference>
<dbReference type="STRING" id="296587.C1FJF8"/>
<dbReference type="Proteomes" id="UP000002009">
    <property type="component" value="Chromosome 12"/>
</dbReference>
<dbReference type="GO" id="GO:0010027">
    <property type="term" value="P:thylakoid membrane organization"/>
    <property type="evidence" value="ECO:0007669"/>
    <property type="project" value="InterPro"/>
</dbReference>
<dbReference type="Pfam" id="PF20711">
    <property type="entry name" value="DUF6825"/>
    <property type="match status" value="1"/>
</dbReference>
<dbReference type="PANTHER" id="PTHR35745">
    <property type="entry name" value="BNACNNG14650D PROTEIN"/>
    <property type="match status" value="1"/>
</dbReference>
<dbReference type="eggNOG" id="ENOG502S46M">
    <property type="taxonomic scope" value="Eukaryota"/>
</dbReference>
<dbReference type="InParanoid" id="C1FJF8"/>
<dbReference type="OrthoDB" id="511852at2759"/>
<protein>
    <submittedName>
        <fullName evidence="1">Uncharacterized protein</fullName>
    </submittedName>
</protein>
<sequence>MNVAALSAAAVGVTAPRVAVSTGAARRDARLPSAASLVKTRGSFVDPLRATPGGKEEAESREVLDAFFVGKALAEVLLEKAGEAVSEALSTVGRLEAERDEAVRQFQEDVLAKARDAQRRERGGEDQIR</sequence>
<keyword evidence="2" id="KW-1185">Reference proteome</keyword>
<dbReference type="RefSeq" id="XP_002509087.1">
    <property type="nucleotide sequence ID" value="XM_002509041.1"/>
</dbReference>
<dbReference type="GeneID" id="8248213"/>
<dbReference type="EMBL" id="CP001577">
    <property type="protein sequence ID" value="ACO70345.1"/>
    <property type="molecule type" value="Genomic_DNA"/>
</dbReference>
<dbReference type="KEGG" id="mis:MICPUN_63001"/>
<dbReference type="AlphaFoldDB" id="C1FJF8"/>
<organism evidence="1 2">
    <name type="scientific">Micromonas commoda (strain RCC299 / NOUM17 / CCMP2709)</name>
    <name type="common">Picoplanktonic green alga</name>
    <dbReference type="NCBI Taxonomy" id="296587"/>
    <lineage>
        <taxon>Eukaryota</taxon>
        <taxon>Viridiplantae</taxon>
        <taxon>Chlorophyta</taxon>
        <taxon>Mamiellophyceae</taxon>
        <taxon>Mamiellales</taxon>
        <taxon>Mamiellaceae</taxon>
        <taxon>Micromonas</taxon>
    </lineage>
</organism>
<evidence type="ECO:0000313" key="2">
    <source>
        <dbReference type="Proteomes" id="UP000002009"/>
    </source>
</evidence>
<reference evidence="1 2" key="1">
    <citation type="journal article" date="2009" name="Science">
        <title>Green evolution and dynamic adaptations revealed by genomes of the marine picoeukaryotes Micromonas.</title>
        <authorList>
            <person name="Worden A.Z."/>
            <person name="Lee J.H."/>
            <person name="Mock T."/>
            <person name="Rouze P."/>
            <person name="Simmons M.P."/>
            <person name="Aerts A.L."/>
            <person name="Allen A.E."/>
            <person name="Cuvelier M.L."/>
            <person name="Derelle E."/>
            <person name="Everett M.V."/>
            <person name="Foulon E."/>
            <person name="Grimwood J."/>
            <person name="Gundlach H."/>
            <person name="Henrissat B."/>
            <person name="Napoli C."/>
            <person name="McDonald S.M."/>
            <person name="Parker M.S."/>
            <person name="Rombauts S."/>
            <person name="Salamov A."/>
            <person name="Von Dassow P."/>
            <person name="Badger J.H."/>
            <person name="Coutinho P.M."/>
            <person name="Demir E."/>
            <person name="Dubchak I."/>
            <person name="Gentemann C."/>
            <person name="Eikrem W."/>
            <person name="Gready J.E."/>
            <person name="John U."/>
            <person name="Lanier W."/>
            <person name="Lindquist E.A."/>
            <person name="Lucas S."/>
            <person name="Mayer K.F."/>
            <person name="Moreau H."/>
            <person name="Not F."/>
            <person name="Otillar R."/>
            <person name="Panaud O."/>
            <person name="Pangilinan J."/>
            <person name="Paulsen I."/>
            <person name="Piegu B."/>
            <person name="Poliakov A."/>
            <person name="Robbens S."/>
            <person name="Schmutz J."/>
            <person name="Toulza E."/>
            <person name="Wyss T."/>
            <person name="Zelensky A."/>
            <person name="Zhou K."/>
            <person name="Armbrust E.V."/>
            <person name="Bhattacharya D."/>
            <person name="Goodenough U.W."/>
            <person name="Van de Peer Y."/>
            <person name="Grigoriev I.V."/>
        </authorList>
    </citation>
    <scope>NUCLEOTIDE SEQUENCE [LARGE SCALE GENOMIC DNA]</scope>
    <source>
        <strain evidence="2">RCC299 / NOUM17</strain>
    </source>
</reference>
<proteinExistence type="predicted"/>
<dbReference type="PANTHER" id="PTHR35745:SF1">
    <property type="entry name" value="OS04G0513000 PROTEIN"/>
    <property type="match status" value="1"/>
</dbReference>
<name>C1FJF8_MICCC</name>
<evidence type="ECO:0000313" key="1">
    <source>
        <dbReference type="EMBL" id="ACO70345.1"/>
    </source>
</evidence>
<dbReference type="InterPro" id="IPR040003">
    <property type="entry name" value="PG18-like"/>
</dbReference>
<accession>C1FJF8</accession>